<accession>A0ACC1PHD8</accession>
<evidence type="ECO:0000313" key="1">
    <source>
        <dbReference type="EMBL" id="KAJ2992426.1"/>
    </source>
</evidence>
<keyword evidence="2" id="KW-1185">Reference proteome</keyword>
<protein>
    <submittedName>
        <fullName evidence="1">Uncharacterized protein</fullName>
    </submittedName>
</protein>
<name>A0ACC1PHD8_9PEZI</name>
<dbReference type="EMBL" id="JAPDGR010000269">
    <property type="protein sequence ID" value="KAJ2992426.1"/>
    <property type="molecule type" value="Genomic_DNA"/>
</dbReference>
<organism evidence="1 2">
    <name type="scientific">Xylaria curta</name>
    <dbReference type="NCBI Taxonomy" id="42375"/>
    <lineage>
        <taxon>Eukaryota</taxon>
        <taxon>Fungi</taxon>
        <taxon>Dikarya</taxon>
        <taxon>Ascomycota</taxon>
        <taxon>Pezizomycotina</taxon>
        <taxon>Sordariomycetes</taxon>
        <taxon>Xylariomycetidae</taxon>
        <taxon>Xylariales</taxon>
        <taxon>Xylariaceae</taxon>
        <taxon>Xylaria</taxon>
    </lineage>
</organism>
<evidence type="ECO:0000313" key="2">
    <source>
        <dbReference type="Proteomes" id="UP001143856"/>
    </source>
</evidence>
<dbReference type="Proteomes" id="UP001143856">
    <property type="component" value="Unassembled WGS sequence"/>
</dbReference>
<gene>
    <name evidence="1" type="ORF">NUW58_g2175</name>
</gene>
<reference evidence="1" key="1">
    <citation type="submission" date="2022-10" db="EMBL/GenBank/DDBJ databases">
        <title>Genome Sequence of Xylaria curta.</title>
        <authorList>
            <person name="Buettner E."/>
        </authorList>
    </citation>
    <scope>NUCLEOTIDE SEQUENCE</scope>
    <source>
        <strain evidence="1">Babe10</strain>
    </source>
</reference>
<sequence length="572" mass="63973">MNSAVVLDWLNGVCSSSPLRPEICESVVWPPSPQTCARRLHLQREAYRADPAPPRVERKRQQNHSFEVVKPDPDRLIHLNQTVKMPQTRRGRKKAALGLDNEPLQPEDVSAAVRGTDHHLETRQDSDKDDNNDFPVDQRSGRVDDEDPNITPRRVPPSTIMTSRSNTLFSYRLPRVTSSISNPASEANSPTRSSRSTIDSNQSRSKSPIKHADDLRKLAKPVLWPQPSKPDLYSRMQNHGSETLLKSINSVLRKGYLPVELRDILDVELGLDDSDDALYAKQPTRPNTESQLHQAKLLVSAALGSSSPPARRDGSHKVDGSLSAFLHLQSLLSELEALRTIVTTTGNHVHYSRTVPSWNENVHRPILNLAIQHIPAVGVENVTRANIARDFLPGTSAQPISLPPDSKLIDYAMVLRPLEHTRVNATRISWFIDSLEYRGFNQSPYYPLRTMPSGVFIETKVSSQKSNEAKAQLGMWLASWYGRISQFPCPAGGDDILPPPIMPVLLVEGKSWQLYFAFDTVSQYEVCGPIEIGSTGDLDGAYRLLAVLRILASWMATDFLEWVDYCLKQAEV</sequence>
<proteinExistence type="predicted"/>
<comment type="caution">
    <text evidence="1">The sequence shown here is derived from an EMBL/GenBank/DDBJ whole genome shotgun (WGS) entry which is preliminary data.</text>
</comment>